<reference evidence="3" key="1">
    <citation type="journal article" date="2013" name="Nature">
        <title>Pan genome of the phytoplankton Emiliania underpins its global distribution.</title>
        <authorList>
            <person name="Read B.A."/>
            <person name="Kegel J."/>
            <person name="Klute M.J."/>
            <person name="Kuo A."/>
            <person name="Lefebvre S.C."/>
            <person name="Maumus F."/>
            <person name="Mayer C."/>
            <person name="Miller J."/>
            <person name="Monier A."/>
            <person name="Salamov A."/>
            <person name="Young J."/>
            <person name="Aguilar M."/>
            <person name="Claverie J.M."/>
            <person name="Frickenhaus S."/>
            <person name="Gonzalez K."/>
            <person name="Herman E.K."/>
            <person name="Lin Y.C."/>
            <person name="Napier J."/>
            <person name="Ogata H."/>
            <person name="Sarno A.F."/>
            <person name="Shmutz J."/>
            <person name="Schroeder D."/>
            <person name="de Vargas C."/>
            <person name="Verret F."/>
            <person name="von Dassow P."/>
            <person name="Valentin K."/>
            <person name="Van de Peer Y."/>
            <person name="Wheeler G."/>
            <person name="Dacks J.B."/>
            <person name="Delwiche C.F."/>
            <person name="Dyhrman S.T."/>
            <person name="Glockner G."/>
            <person name="John U."/>
            <person name="Richards T."/>
            <person name="Worden A.Z."/>
            <person name="Zhang X."/>
            <person name="Grigoriev I.V."/>
            <person name="Allen A.E."/>
            <person name="Bidle K."/>
            <person name="Borodovsky M."/>
            <person name="Bowler C."/>
            <person name="Brownlee C."/>
            <person name="Cock J.M."/>
            <person name="Elias M."/>
            <person name="Gladyshev V.N."/>
            <person name="Groth M."/>
            <person name="Guda C."/>
            <person name="Hadaegh A."/>
            <person name="Iglesias-Rodriguez M.D."/>
            <person name="Jenkins J."/>
            <person name="Jones B.M."/>
            <person name="Lawson T."/>
            <person name="Leese F."/>
            <person name="Lindquist E."/>
            <person name="Lobanov A."/>
            <person name="Lomsadze A."/>
            <person name="Malik S.B."/>
            <person name="Marsh M.E."/>
            <person name="Mackinder L."/>
            <person name="Mock T."/>
            <person name="Mueller-Roeber B."/>
            <person name="Pagarete A."/>
            <person name="Parker M."/>
            <person name="Probert I."/>
            <person name="Quesneville H."/>
            <person name="Raines C."/>
            <person name="Rensing S.A."/>
            <person name="Riano-Pachon D.M."/>
            <person name="Richier S."/>
            <person name="Rokitta S."/>
            <person name="Shiraiwa Y."/>
            <person name="Soanes D.M."/>
            <person name="van der Giezen M."/>
            <person name="Wahlund T.M."/>
            <person name="Williams B."/>
            <person name="Wilson W."/>
            <person name="Wolfe G."/>
            <person name="Wurch L.L."/>
        </authorList>
    </citation>
    <scope>NUCLEOTIDE SEQUENCE</scope>
</reference>
<dbReference type="AlphaFoldDB" id="A0A0D3J9F6"/>
<dbReference type="KEGG" id="ehx:EMIHUDRAFT_255549"/>
<evidence type="ECO:0000313" key="2">
    <source>
        <dbReference type="EnsemblProtists" id="EOD20141"/>
    </source>
</evidence>
<dbReference type="PaxDb" id="2903-EOD20141"/>
<evidence type="ECO:0000313" key="3">
    <source>
        <dbReference type="Proteomes" id="UP000013827"/>
    </source>
</evidence>
<protein>
    <submittedName>
        <fullName evidence="2">Uncharacterized protein</fullName>
    </submittedName>
</protein>
<dbReference type="EnsemblProtists" id="EOD20141">
    <property type="protein sequence ID" value="EOD20141"/>
    <property type="gene ID" value="EMIHUDRAFT_255549"/>
</dbReference>
<dbReference type="GeneID" id="17265688"/>
<keyword evidence="3" id="KW-1185">Reference proteome</keyword>
<evidence type="ECO:0000256" key="1">
    <source>
        <dbReference type="SAM" id="MobiDB-lite"/>
    </source>
</evidence>
<accession>A0A0D3J9F6</accession>
<reference evidence="2" key="2">
    <citation type="submission" date="2024-10" db="UniProtKB">
        <authorList>
            <consortium name="EnsemblProtists"/>
        </authorList>
    </citation>
    <scope>IDENTIFICATION</scope>
</reference>
<dbReference type="RefSeq" id="XP_005772570.1">
    <property type="nucleotide sequence ID" value="XM_005772513.1"/>
</dbReference>
<proteinExistence type="predicted"/>
<dbReference type="Proteomes" id="UP000013827">
    <property type="component" value="Unassembled WGS sequence"/>
</dbReference>
<name>A0A0D3J9F6_EMIH1</name>
<sequence length="172" mass="18345">RAAAPLGKPCGDAYATADAAEPPQKPLLQKATPGELLGNGGSSQSPDEASPAVLEAKSAKSRSAPGALRCSSCHIEALDWAPGARYFAGSSCKMARSYLLIKRIRGFTYAEIQNEALTPASKKNFTRKLPRTTLGTGQARTGTNTGYFSRVGSAERCTETIFTDHNNKLWYC</sequence>
<feature type="region of interest" description="Disordered" evidence="1">
    <location>
        <begin position="1"/>
        <end position="58"/>
    </location>
</feature>
<organism evidence="2 3">
    <name type="scientific">Emiliania huxleyi (strain CCMP1516)</name>
    <dbReference type="NCBI Taxonomy" id="280463"/>
    <lineage>
        <taxon>Eukaryota</taxon>
        <taxon>Haptista</taxon>
        <taxon>Haptophyta</taxon>
        <taxon>Prymnesiophyceae</taxon>
        <taxon>Isochrysidales</taxon>
        <taxon>Noelaerhabdaceae</taxon>
        <taxon>Emiliania</taxon>
    </lineage>
</organism>
<dbReference type="HOGENOM" id="CLU_1559332_0_0_1"/>